<keyword evidence="2" id="KW-1185">Reference proteome</keyword>
<comment type="caution">
    <text evidence="1">The sequence shown here is derived from an EMBL/GenBank/DDBJ whole genome shotgun (WGS) entry which is preliminary data.</text>
</comment>
<sequence length="90" mass="10319">MIPNKYEVIKTIEQKYSCVLRSVKGKRIMFEGFIKNQKLIVCTPQSKIHTNEKVNRSITDYTVTILKPISKFQVTEPESGIGSSRKMRGV</sequence>
<reference evidence="1" key="1">
    <citation type="submission" date="2023-07" db="EMBL/GenBank/DDBJ databases">
        <title>Ureibacillus sp. isolated from freshwater well.</title>
        <authorList>
            <person name="Kirdat K."/>
            <person name="Bhatt A."/>
            <person name="Teware R."/>
            <person name="Bhavsar Y."/>
            <person name="Yadav A."/>
        </authorList>
    </citation>
    <scope>NUCLEOTIDE SEQUENCE</scope>
    <source>
        <strain evidence="1">BA0131</strain>
    </source>
</reference>
<protein>
    <submittedName>
        <fullName evidence="1">Uncharacterized protein</fullName>
    </submittedName>
</protein>
<evidence type="ECO:0000313" key="2">
    <source>
        <dbReference type="Proteomes" id="UP001172743"/>
    </source>
</evidence>
<proteinExistence type="predicted"/>
<dbReference type="RefSeq" id="WP_301139037.1">
    <property type="nucleotide sequence ID" value="NZ_JAUHTQ010000012.1"/>
</dbReference>
<dbReference type="EMBL" id="JAUHTQ010000012">
    <property type="protein sequence ID" value="MDN4494729.1"/>
    <property type="molecule type" value="Genomic_DNA"/>
</dbReference>
<dbReference type="Proteomes" id="UP001172743">
    <property type="component" value="Unassembled WGS sequence"/>
</dbReference>
<evidence type="ECO:0000313" key="1">
    <source>
        <dbReference type="EMBL" id="MDN4494729.1"/>
    </source>
</evidence>
<organism evidence="1 2">
    <name type="scientific">Ureibacillus aquaedulcis</name>
    <dbReference type="NCBI Taxonomy" id="3058421"/>
    <lineage>
        <taxon>Bacteria</taxon>
        <taxon>Bacillati</taxon>
        <taxon>Bacillota</taxon>
        <taxon>Bacilli</taxon>
        <taxon>Bacillales</taxon>
        <taxon>Caryophanaceae</taxon>
        <taxon>Ureibacillus</taxon>
    </lineage>
</organism>
<gene>
    <name evidence="1" type="ORF">QYB95_14340</name>
</gene>
<name>A0ABT8GU30_9BACL</name>
<accession>A0ABT8GU30</accession>